<dbReference type="Gene3D" id="3.20.20.190">
    <property type="entry name" value="Phosphatidylinositol (PI) phosphodiesterase"/>
    <property type="match status" value="1"/>
</dbReference>
<feature type="transmembrane region" description="Helical" evidence="1">
    <location>
        <begin position="75"/>
        <end position="99"/>
    </location>
</feature>
<dbReference type="Pfam" id="PF03009">
    <property type="entry name" value="GDPD"/>
    <property type="match status" value="1"/>
</dbReference>
<comment type="caution">
    <text evidence="3">The sequence shown here is derived from an EMBL/GenBank/DDBJ whole genome shotgun (WGS) entry which is preliminary data.</text>
</comment>
<dbReference type="PANTHER" id="PTHR46211">
    <property type="entry name" value="GLYCEROPHOSPHORYL DIESTER PHOSPHODIESTERASE"/>
    <property type="match status" value="1"/>
</dbReference>
<feature type="transmembrane region" description="Helical" evidence="1">
    <location>
        <begin position="261"/>
        <end position="289"/>
    </location>
</feature>
<keyword evidence="1" id="KW-0812">Transmembrane</keyword>
<feature type="domain" description="GP-PDE" evidence="2">
    <location>
        <begin position="342"/>
        <end position="570"/>
    </location>
</feature>
<dbReference type="InterPro" id="IPR018476">
    <property type="entry name" value="GlyceroP-diester-Pdiesterase_M"/>
</dbReference>
<dbReference type="PANTHER" id="PTHR46211:SF8">
    <property type="entry name" value="PHOSPHODIESTERASE"/>
    <property type="match status" value="1"/>
</dbReference>
<dbReference type="SUPFAM" id="SSF51695">
    <property type="entry name" value="PLC-like phosphodiesterases"/>
    <property type="match status" value="1"/>
</dbReference>
<dbReference type="InterPro" id="IPR030395">
    <property type="entry name" value="GP_PDE_dom"/>
</dbReference>
<keyword evidence="4" id="KW-1185">Reference proteome</keyword>
<dbReference type="EMBL" id="JAEPRJ010000001">
    <property type="protein sequence ID" value="MBK5896196.1"/>
    <property type="molecule type" value="Genomic_DNA"/>
</dbReference>
<dbReference type="Pfam" id="PF10110">
    <property type="entry name" value="GPDPase_memb"/>
    <property type="match status" value="1"/>
</dbReference>
<dbReference type="RefSeq" id="WP_208427783.1">
    <property type="nucleotide sequence ID" value="NZ_JAEPRJ010000001.1"/>
</dbReference>
<feature type="transmembrane region" description="Helical" evidence="1">
    <location>
        <begin position="314"/>
        <end position="334"/>
    </location>
</feature>
<proteinExistence type="predicted"/>
<reference evidence="3 4" key="1">
    <citation type="submission" date="2021-01" db="EMBL/GenBank/DDBJ databases">
        <title>Isolation and description of Catonella massiliensis sp. nov., a novel Catonella species, isolated from a stable periodontitis subject.</title>
        <authorList>
            <person name="Antezack A."/>
            <person name="Boxberger M."/>
            <person name="La Scola B."/>
            <person name="Monnet-Corti V."/>
        </authorList>
    </citation>
    <scope>NUCLEOTIDE SEQUENCE [LARGE SCALE GENOMIC DNA]</scope>
    <source>
        <strain evidence="3 4">Marseille-Q4567</strain>
    </source>
</reference>
<accession>A0ABS1IWD2</accession>
<name>A0ABS1IWD2_9FIRM</name>
<dbReference type="CDD" id="cd08579">
    <property type="entry name" value="GDPD_memb_like"/>
    <property type="match status" value="1"/>
</dbReference>
<sequence length="590" mass="68114">MKLDIKTISREVVKNIYQNKFGYYTKAVILQLFLATVGSYSLRFIFKLILMSAGQDNFTTHNVISILSAPLSIPLLFVFVILLSMLTLFEFSVLTLMVYSSYKNEKILWRDSLTKEFIKWKNFSPKQLFLFVIYFILMIPMSNLGLSSAFSEKFFIPTFITEELMKMKNGVVVYIAFLVICGYINIRLIFTIPLTVINNQPFSTNMKKSLEITKKGKIRLLFMWFRLEAALVLIGGILLWVNTLVFELLDSSGKEIVYNNLFYIISRIILFFFIIVSKLILISSIVKIISDRGEKLFFKTAPRVDNEIRKRKKLAAVTSVIMIIIFGHMGYQMFSTEINKNVLIIAHRGYSEMGVENSLESLAGAKKVGADYVELDIQLTKDNKFVVMHDFNLKRLAGVDKMVKDLTFDEIEKLTISQGNFKSHIPSFEEFVNRAKELNIKLLVELKPHGGEPDNYADLFINEMKRLGVEKTYKTMSGNLDIMEQIEKKDPEIETGHIIALQFGNFSDEKVDFFVLEDFSFNDILSADAKKKGKDIFVWTIDDSENIVKYLHKDVAGIITDYPDMVKEEIENEEDSYFEKLTRLLYQNIK</sequence>
<keyword evidence="1" id="KW-0472">Membrane</keyword>
<feature type="transmembrane region" description="Helical" evidence="1">
    <location>
        <begin position="21"/>
        <end position="42"/>
    </location>
</feature>
<dbReference type="InterPro" id="IPR017946">
    <property type="entry name" value="PLC-like_Pdiesterase_TIM-brl"/>
</dbReference>
<organism evidence="3 4">
    <name type="scientific">Catonella massiliensis</name>
    <dbReference type="NCBI Taxonomy" id="2799636"/>
    <lineage>
        <taxon>Bacteria</taxon>
        <taxon>Bacillati</taxon>
        <taxon>Bacillota</taxon>
        <taxon>Clostridia</taxon>
        <taxon>Lachnospirales</taxon>
        <taxon>Lachnospiraceae</taxon>
        <taxon>Catonella</taxon>
    </lineage>
</organism>
<evidence type="ECO:0000256" key="1">
    <source>
        <dbReference type="SAM" id="Phobius"/>
    </source>
</evidence>
<dbReference type="PROSITE" id="PS51704">
    <property type="entry name" value="GP_PDE"/>
    <property type="match status" value="1"/>
</dbReference>
<dbReference type="Proteomes" id="UP000604730">
    <property type="component" value="Unassembled WGS sequence"/>
</dbReference>
<feature type="transmembrane region" description="Helical" evidence="1">
    <location>
        <begin position="218"/>
        <end position="241"/>
    </location>
</feature>
<feature type="transmembrane region" description="Helical" evidence="1">
    <location>
        <begin position="171"/>
        <end position="197"/>
    </location>
</feature>
<feature type="transmembrane region" description="Helical" evidence="1">
    <location>
        <begin position="128"/>
        <end position="151"/>
    </location>
</feature>
<keyword evidence="1" id="KW-1133">Transmembrane helix</keyword>
<gene>
    <name evidence="3" type="ORF">JJN12_00115</name>
</gene>
<evidence type="ECO:0000313" key="4">
    <source>
        <dbReference type="Proteomes" id="UP000604730"/>
    </source>
</evidence>
<protein>
    <submittedName>
        <fullName evidence="3">Glycerophosphodiester phosphodiesterase</fullName>
    </submittedName>
</protein>
<evidence type="ECO:0000313" key="3">
    <source>
        <dbReference type="EMBL" id="MBK5896196.1"/>
    </source>
</evidence>
<evidence type="ECO:0000259" key="2">
    <source>
        <dbReference type="PROSITE" id="PS51704"/>
    </source>
</evidence>